<evidence type="ECO:0000256" key="6">
    <source>
        <dbReference type="SAM" id="MobiDB-lite"/>
    </source>
</evidence>
<keyword evidence="5" id="KW-0131">Cell cycle</keyword>
<dbReference type="GO" id="GO:0003688">
    <property type="term" value="F:DNA replication origin binding"/>
    <property type="evidence" value="ECO:0007669"/>
    <property type="project" value="TreeGrafter"/>
</dbReference>
<evidence type="ECO:0000256" key="1">
    <source>
        <dbReference type="ARBA" id="ARBA00004123"/>
    </source>
</evidence>
<dbReference type="InterPro" id="IPR003874">
    <property type="entry name" value="CDC45"/>
</dbReference>
<comment type="subcellular location">
    <subcellularLocation>
        <location evidence="1">Nucleus</location>
    </subcellularLocation>
</comment>
<feature type="region of interest" description="Disordered" evidence="6">
    <location>
        <begin position="171"/>
        <end position="195"/>
    </location>
</feature>
<dbReference type="PANTHER" id="PTHR10507">
    <property type="entry name" value="CDC45-RELATED PROTEIN"/>
    <property type="match status" value="1"/>
</dbReference>
<dbReference type="Pfam" id="PF02724">
    <property type="entry name" value="CDC45"/>
    <property type="match status" value="1"/>
</dbReference>
<organism evidence="7 8">
    <name type="scientific">Euplotes crassus</name>
    <dbReference type="NCBI Taxonomy" id="5936"/>
    <lineage>
        <taxon>Eukaryota</taxon>
        <taxon>Sar</taxon>
        <taxon>Alveolata</taxon>
        <taxon>Ciliophora</taxon>
        <taxon>Intramacronucleata</taxon>
        <taxon>Spirotrichea</taxon>
        <taxon>Hypotrichia</taxon>
        <taxon>Euplotida</taxon>
        <taxon>Euplotidae</taxon>
        <taxon>Moneuplotes</taxon>
    </lineage>
</organism>
<gene>
    <name evidence="7" type="ORF">ECRASSUSDP1_LOCUS2507</name>
</gene>
<dbReference type="AlphaFoldDB" id="A0AAD1U2T2"/>
<keyword evidence="8" id="KW-1185">Reference proteome</keyword>
<proteinExistence type="inferred from homology"/>
<feature type="compositionally biased region" description="Basic and acidic residues" evidence="6">
    <location>
        <begin position="171"/>
        <end position="188"/>
    </location>
</feature>
<sequence>MLINQEDLAKLWNDLSSNCGEACSIKIFVANNCDALAAYKILTDLLVESSISFSCKPVFSYTDIYEGIKKEAIPEEINSLVFLNCGAKIDFTEQWFYQGESDIKTYIFDSARPILHNNVLTTKGVYVVDFGDIKIENCPEDKDIQAFNNQEGEGDQETIVDGAKEYEKIISGSKDKEQSQEESKEETKGYGLDDSFDIDQIGKKRRRNEDTKEEDRNNRRRRYEEYYSGDYFTNCCSYFTYCLGVHLSKQSVEFFWLWILGLTDQFIHSKICYEEYLQEYEKCKKDFLLISDKNFDQDKNLHSFNQEEAEGGLKFDNKGYFYKNVDLETENFKVGSIIPSQEFRFAFLRSWSLYEAIKNSEYVAIKLKLWQDAGKSELTRFLMTLGIPEFEYTQQYKFMTPKYKQMLKTKIPEVGPKFGLDDLLFSSFVRQINNKAQMNASDMVYVVTSLLESPKPVMIDNIPGEGNLEEIHQHLEAFDPENFTMKDFRENQVENFWSAYESLNIKNFDLISCGVNMSKEYQKSLISLGSSIIINKIVKPCTYFRYAIIKNDILAEVKLFHHPMAIQKLALFVMEAYLETRKIKDPKPIILAVKNTMKDVYLTAGVLGRQNTYIKSRNDFGDQFRDAAEKIASNFNHDGFDASLIEIKSSDFDEFLDELLQI</sequence>
<dbReference type="GO" id="GO:0003697">
    <property type="term" value="F:single-stranded DNA binding"/>
    <property type="evidence" value="ECO:0007669"/>
    <property type="project" value="TreeGrafter"/>
</dbReference>
<reference evidence="7" key="1">
    <citation type="submission" date="2023-07" db="EMBL/GenBank/DDBJ databases">
        <authorList>
            <consortium name="AG Swart"/>
            <person name="Singh M."/>
            <person name="Singh A."/>
            <person name="Seah K."/>
            <person name="Emmerich C."/>
        </authorList>
    </citation>
    <scope>NUCLEOTIDE SEQUENCE</scope>
    <source>
        <strain evidence="7">DP1</strain>
    </source>
</reference>
<comment type="caution">
    <text evidence="7">The sequence shown here is derived from an EMBL/GenBank/DDBJ whole genome shotgun (WGS) entry which is preliminary data.</text>
</comment>
<dbReference type="PANTHER" id="PTHR10507:SF0">
    <property type="entry name" value="CELL DIVISION CONTROL PROTEIN 45 HOMOLOG"/>
    <property type="match status" value="1"/>
</dbReference>
<dbReference type="EMBL" id="CAMPGE010002395">
    <property type="protein sequence ID" value="CAI2361197.1"/>
    <property type="molecule type" value="Genomic_DNA"/>
</dbReference>
<comment type="similarity">
    <text evidence="2">Belongs to the CDC45 family.</text>
</comment>
<keyword evidence="4" id="KW-0539">Nucleus</keyword>
<dbReference type="GO" id="GO:0031261">
    <property type="term" value="C:DNA replication preinitiation complex"/>
    <property type="evidence" value="ECO:0007669"/>
    <property type="project" value="TreeGrafter"/>
</dbReference>
<dbReference type="GO" id="GO:0006270">
    <property type="term" value="P:DNA replication initiation"/>
    <property type="evidence" value="ECO:0007669"/>
    <property type="project" value="InterPro"/>
</dbReference>
<accession>A0AAD1U2T2</accession>
<evidence type="ECO:0000313" key="7">
    <source>
        <dbReference type="EMBL" id="CAI2361197.1"/>
    </source>
</evidence>
<dbReference type="GO" id="GO:0000727">
    <property type="term" value="P:double-strand break repair via break-induced replication"/>
    <property type="evidence" value="ECO:0007669"/>
    <property type="project" value="TreeGrafter"/>
</dbReference>
<evidence type="ECO:0000256" key="5">
    <source>
        <dbReference type="ARBA" id="ARBA00023306"/>
    </source>
</evidence>
<dbReference type="GO" id="GO:1902977">
    <property type="term" value="P:mitotic DNA replication preinitiation complex assembly"/>
    <property type="evidence" value="ECO:0007669"/>
    <property type="project" value="TreeGrafter"/>
</dbReference>
<protein>
    <submittedName>
        <fullName evidence="7">Uncharacterized protein</fullName>
    </submittedName>
</protein>
<dbReference type="Proteomes" id="UP001295684">
    <property type="component" value="Unassembled WGS sequence"/>
</dbReference>
<evidence type="ECO:0000256" key="2">
    <source>
        <dbReference type="ARBA" id="ARBA00010727"/>
    </source>
</evidence>
<evidence type="ECO:0000256" key="3">
    <source>
        <dbReference type="ARBA" id="ARBA00022705"/>
    </source>
</evidence>
<keyword evidence="3" id="KW-0235">DNA replication</keyword>
<name>A0AAD1U2T2_EUPCR</name>
<evidence type="ECO:0000256" key="4">
    <source>
        <dbReference type="ARBA" id="ARBA00023242"/>
    </source>
</evidence>
<dbReference type="GO" id="GO:0003682">
    <property type="term" value="F:chromatin binding"/>
    <property type="evidence" value="ECO:0007669"/>
    <property type="project" value="TreeGrafter"/>
</dbReference>
<evidence type="ECO:0000313" key="8">
    <source>
        <dbReference type="Proteomes" id="UP001295684"/>
    </source>
</evidence>